<keyword evidence="3" id="KW-0333">Golgi apparatus</keyword>
<dbReference type="InterPro" id="IPR036034">
    <property type="entry name" value="PDZ_sf"/>
</dbReference>
<evidence type="ECO:0000256" key="4">
    <source>
        <dbReference type="ARBA" id="ARBA00023136"/>
    </source>
</evidence>
<dbReference type="PROSITE" id="PS51865">
    <property type="entry name" value="PDZ_GRASP"/>
    <property type="match status" value="2"/>
</dbReference>
<keyword evidence="5" id="KW-0862">Zinc</keyword>
<gene>
    <name evidence="8" type="ORF">BCR39DRAFT_515082</name>
</gene>
<dbReference type="GO" id="GO:0046872">
    <property type="term" value="F:metal ion binding"/>
    <property type="evidence" value="ECO:0007669"/>
    <property type="project" value="UniProtKB-KW"/>
</dbReference>
<feature type="domain" description="PDZ GRASP-type" evidence="7">
    <location>
        <begin position="16"/>
        <end position="115"/>
    </location>
</feature>
<reference evidence="8 9" key="1">
    <citation type="submission" date="2016-07" db="EMBL/GenBank/DDBJ databases">
        <title>Pervasive Adenine N6-methylation of Active Genes in Fungi.</title>
        <authorList>
            <consortium name="DOE Joint Genome Institute"/>
            <person name="Mondo S.J."/>
            <person name="Dannebaum R.O."/>
            <person name="Kuo R.C."/>
            <person name="Labutti K."/>
            <person name="Haridas S."/>
            <person name="Kuo A."/>
            <person name="Salamov A."/>
            <person name="Ahrendt S.R."/>
            <person name="Lipzen A."/>
            <person name="Sullivan W."/>
            <person name="Andreopoulos W.B."/>
            <person name="Clum A."/>
            <person name="Lindquist E."/>
            <person name="Daum C."/>
            <person name="Ramamoorthy G.K."/>
            <person name="Gryganskyi A."/>
            <person name="Culley D."/>
            <person name="Magnuson J.K."/>
            <person name="James T.Y."/>
            <person name="O'Malley M.A."/>
            <person name="Stajich J.E."/>
            <person name="Spatafora J.W."/>
            <person name="Visel A."/>
            <person name="Grigoriev I.V."/>
        </authorList>
    </citation>
    <scope>NUCLEOTIDE SEQUENCE [LARGE SCALE GENOMIC DNA]</scope>
    <source>
        <strain evidence="8 9">68-887.2</strain>
    </source>
</reference>
<dbReference type="InParanoid" id="A0A1Y2BJ92"/>
<protein>
    <submittedName>
        <fullName evidence="8">GRASP55/65 PDZ-like domain-domain-containing protein</fullName>
    </submittedName>
</protein>
<dbReference type="GO" id="GO:0007030">
    <property type="term" value="P:Golgi organization"/>
    <property type="evidence" value="ECO:0007669"/>
    <property type="project" value="TreeGrafter"/>
</dbReference>
<comment type="caution">
    <text evidence="8">The sequence shown here is derived from an EMBL/GenBank/DDBJ whole genome shotgun (WGS) entry which is preliminary data.</text>
</comment>
<feature type="binding site" evidence="5">
    <location>
        <position position="19"/>
    </location>
    <ligand>
        <name>Zn(2+)</name>
        <dbReference type="ChEBI" id="CHEBI:29105"/>
    </ligand>
</feature>
<evidence type="ECO:0000256" key="1">
    <source>
        <dbReference type="ARBA" id="ARBA00004394"/>
    </source>
</evidence>
<keyword evidence="5" id="KW-0479">Metal-binding</keyword>
<dbReference type="FunCoup" id="A0A1Y2BJ92">
    <property type="interactions" value="198"/>
</dbReference>
<comment type="subcellular location">
    <subcellularLocation>
        <location evidence="1">Golgi apparatus membrane</location>
    </subcellularLocation>
</comment>
<dbReference type="SUPFAM" id="SSF50156">
    <property type="entry name" value="PDZ domain-like"/>
    <property type="match status" value="1"/>
</dbReference>
<dbReference type="FunFam" id="2.30.42.10:FF:000026">
    <property type="entry name" value="Golgi reassembly stacking protein 2"/>
    <property type="match status" value="1"/>
</dbReference>
<feature type="binding site" evidence="5">
    <location>
        <position position="128"/>
    </location>
    <ligand>
        <name>Zn(2+)</name>
        <dbReference type="ChEBI" id="CHEBI:29105"/>
    </ligand>
</feature>
<keyword evidence="2" id="KW-0677">Repeat</keyword>
<evidence type="ECO:0000313" key="8">
    <source>
        <dbReference type="EMBL" id="ORY34838.1"/>
    </source>
</evidence>
<evidence type="ECO:0000256" key="2">
    <source>
        <dbReference type="ARBA" id="ARBA00022737"/>
    </source>
</evidence>
<dbReference type="EMBL" id="MCFC01000002">
    <property type="protein sequence ID" value="ORY34838.1"/>
    <property type="molecule type" value="Genomic_DNA"/>
</dbReference>
<dbReference type="Proteomes" id="UP000193986">
    <property type="component" value="Unassembled WGS sequence"/>
</dbReference>
<organism evidence="8 9">
    <name type="scientific">Naematelia encephala</name>
    <dbReference type="NCBI Taxonomy" id="71784"/>
    <lineage>
        <taxon>Eukaryota</taxon>
        <taxon>Fungi</taxon>
        <taxon>Dikarya</taxon>
        <taxon>Basidiomycota</taxon>
        <taxon>Agaricomycotina</taxon>
        <taxon>Tremellomycetes</taxon>
        <taxon>Tremellales</taxon>
        <taxon>Naemateliaceae</taxon>
        <taxon>Naematelia</taxon>
    </lineage>
</organism>
<evidence type="ECO:0000256" key="6">
    <source>
        <dbReference type="SAM" id="MobiDB-lite"/>
    </source>
</evidence>
<dbReference type="InterPro" id="IPR007583">
    <property type="entry name" value="GRASP55_65"/>
</dbReference>
<evidence type="ECO:0000259" key="7">
    <source>
        <dbReference type="PROSITE" id="PS51865"/>
    </source>
</evidence>
<dbReference type="AlphaFoldDB" id="A0A1Y2BJ92"/>
<dbReference type="PANTHER" id="PTHR12893:SF0">
    <property type="entry name" value="GRASP65"/>
    <property type="match status" value="1"/>
</dbReference>
<sequence>MGQSTSTSLPSSLPSYALHILRVADQSPADGSLEPFFDYLIGASSLGSDGHLEALDVEGLTPMELGRVLESNEGRQVGLRVYNAKSQRIRDVVVTPSREWAEKELLASGIPTNPGQKPSLLGLSLRVCNPAHALEAVYHVLDVLEGSPAEMAGLVPWGDFVLAWSGGPLLSENDFYRLIEAHVDRPLRLFVYNSDLDNLREVVLYPTRQWGGEGLIGCGIGYGLLHRIPRPSIPPPTDGYFGSRPQYPTSDTSTPGGGQIFVPMYAAPATHTPMAASEAAAMG</sequence>
<evidence type="ECO:0000256" key="3">
    <source>
        <dbReference type="ARBA" id="ARBA00023034"/>
    </source>
</evidence>
<proteinExistence type="predicted"/>
<keyword evidence="9" id="KW-1185">Reference proteome</keyword>
<dbReference type="Gene3D" id="2.30.42.10">
    <property type="match status" value="2"/>
</dbReference>
<accession>A0A1Y2BJ92</accession>
<dbReference type="Pfam" id="PF04495">
    <property type="entry name" value="GRASP55_65"/>
    <property type="match status" value="2"/>
</dbReference>
<evidence type="ECO:0000256" key="5">
    <source>
        <dbReference type="PIRSR" id="PIRSR607583-1"/>
    </source>
</evidence>
<dbReference type="OrthoDB" id="3318at2759"/>
<keyword evidence="4" id="KW-0472">Membrane</keyword>
<dbReference type="PANTHER" id="PTHR12893">
    <property type="entry name" value="GOLGI REASSEMBLY STACKING PROTEIN GRASP"/>
    <property type="match status" value="1"/>
</dbReference>
<dbReference type="InterPro" id="IPR024958">
    <property type="entry name" value="GRASP_PDZ"/>
</dbReference>
<feature type="region of interest" description="Disordered" evidence="6">
    <location>
        <begin position="235"/>
        <end position="254"/>
    </location>
</feature>
<evidence type="ECO:0000313" key="9">
    <source>
        <dbReference type="Proteomes" id="UP000193986"/>
    </source>
</evidence>
<dbReference type="STRING" id="71784.A0A1Y2BJ92"/>
<feature type="domain" description="PDZ GRASP-type" evidence="7">
    <location>
        <begin position="136"/>
        <end position="225"/>
    </location>
</feature>
<name>A0A1Y2BJ92_9TREE</name>
<dbReference type="GO" id="GO:0000139">
    <property type="term" value="C:Golgi membrane"/>
    <property type="evidence" value="ECO:0007669"/>
    <property type="project" value="UniProtKB-SubCell"/>
</dbReference>